<accession>A0A6M3KXT6</accession>
<reference evidence="1" key="1">
    <citation type="submission" date="2020-03" db="EMBL/GenBank/DDBJ databases">
        <title>The deep terrestrial virosphere.</title>
        <authorList>
            <person name="Holmfeldt K."/>
            <person name="Nilsson E."/>
            <person name="Simone D."/>
            <person name="Lopez-Fernandez M."/>
            <person name="Wu X."/>
            <person name="de Brujin I."/>
            <person name="Lundin D."/>
            <person name="Andersson A."/>
            <person name="Bertilsson S."/>
            <person name="Dopson M."/>
        </authorList>
    </citation>
    <scope>NUCLEOTIDE SEQUENCE</scope>
    <source>
        <strain evidence="1">MM415B02086</strain>
    </source>
</reference>
<sequence length="237" mass="27111">MIPNMLVSISGLPKSGKTWLSMTFPEPIKVFSFDSGADFVRTRFPKKEIVVRNFILPVIETEVMSWASEPWDEFYSEFMQSVVDGEYQTVVIDTATAAEIMLRQAILEWLQEEADIKNKVKRKLATNEYVARNLRMKAIFDRARVSGINLVTIQYLGERWVRKAGADRAESTGELVLQGWNQTEGYADLNIEMTAKDKGDKTVMIATIKSNRFDRDVNRKSFEDTNFEEIAALLFGE</sequence>
<evidence type="ECO:0000313" key="1">
    <source>
        <dbReference type="EMBL" id="QJA86391.1"/>
    </source>
</evidence>
<dbReference type="InterPro" id="IPR027417">
    <property type="entry name" value="P-loop_NTPase"/>
</dbReference>
<organism evidence="1">
    <name type="scientific">viral metagenome</name>
    <dbReference type="NCBI Taxonomy" id="1070528"/>
    <lineage>
        <taxon>unclassified sequences</taxon>
        <taxon>metagenomes</taxon>
        <taxon>organismal metagenomes</taxon>
    </lineage>
</organism>
<dbReference type="Pfam" id="PF13479">
    <property type="entry name" value="AAA_24"/>
    <property type="match status" value="1"/>
</dbReference>
<protein>
    <submittedName>
        <fullName evidence="1">Putative ATPase domain containing protein</fullName>
    </submittedName>
</protein>
<gene>
    <name evidence="1" type="ORF">MM415B02086_0015</name>
</gene>
<dbReference type="AlphaFoldDB" id="A0A6M3KXT6"/>
<proteinExistence type="predicted"/>
<dbReference type="SUPFAM" id="SSF52540">
    <property type="entry name" value="P-loop containing nucleoside triphosphate hydrolases"/>
    <property type="match status" value="1"/>
</dbReference>
<dbReference type="EMBL" id="MT142632">
    <property type="protein sequence ID" value="QJA86391.1"/>
    <property type="molecule type" value="Genomic_DNA"/>
</dbReference>
<name>A0A6M3KXT6_9ZZZZ</name>